<accession>A0A0C2JQU0</accession>
<sequence length="103" mass="12054">MITASTFTVNLNEVLGLILNIRPDAPSFLIDTCCRFLKDYIDYYPEKYDISCYSWIGMDSLYRWMARVPGPAIRTIFYEDESKKERLFNIIADFDVIVNISSF</sequence>
<gene>
    <name evidence="1" type="ORF">RF11_07972</name>
</gene>
<evidence type="ECO:0000313" key="2">
    <source>
        <dbReference type="Proteomes" id="UP000031668"/>
    </source>
</evidence>
<name>A0A0C2JQU0_THEKT</name>
<keyword evidence="2" id="KW-1185">Reference proteome</keyword>
<dbReference type="Proteomes" id="UP000031668">
    <property type="component" value="Unassembled WGS sequence"/>
</dbReference>
<reference evidence="1 2" key="1">
    <citation type="journal article" date="2014" name="Genome Biol. Evol.">
        <title>The genome of the myxosporean Thelohanellus kitauei shows adaptations to nutrient acquisition within its fish host.</title>
        <authorList>
            <person name="Yang Y."/>
            <person name="Xiong J."/>
            <person name="Zhou Z."/>
            <person name="Huo F."/>
            <person name="Miao W."/>
            <person name="Ran C."/>
            <person name="Liu Y."/>
            <person name="Zhang J."/>
            <person name="Feng J."/>
            <person name="Wang M."/>
            <person name="Wang M."/>
            <person name="Wang L."/>
            <person name="Yao B."/>
        </authorList>
    </citation>
    <scope>NUCLEOTIDE SEQUENCE [LARGE SCALE GENOMIC DNA]</scope>
    <source>
        <strain evidence="1">Wuqing</strain>
    </source>
</reference>
<comment type="caution">
    <text evidence="1">The sequence shown here is derived from an EMBL/GenBank/DDBJ whole genome shotgun (WGS) entry which is preliminary data.</text>
</comment>
<dbReference type="EMBL" id="JWZT01001627">
    <property type="protein sequence ID" value="KII71753.1"/>
    <property type="molecule type" value="Genomic_DNA"/>
</dbReference>
<evidence type="ECO:0000313" key="1">
    <source>
        <dbReference type="EMBL" id="KII71753.1"/>
    </source>
</evidence>
<protein>
    <submittedName>
        <fullName evidence="1">Uncharacterized protein</fullName>
    </submittedName>
</protein>
<dbReference type="AlphaFoldDB" id="A0A0C2JQU0"/>
<proteinExistence type="predicted"/>
<organism evidence="1 2">
    <name type="scientific">Thelohanellus kitauei</name>
    <name type="common">Myxosporean</name>
    <dbReference type="NCBI Taxonomy" id="669202"/>
    <lineage>
        <taxon>Eukaryota</taxon>
        <taxon>Metazoa</taxon>
        <taxon>Cnidaria</taxon>
        <taxon>Myxozoa</taxon>
        <taxon>Myxosporea</taxon>
        <taxon>Bivalvulida</taxon>
        <taxon>Platysporina</taxon>
        <taxon>Myxobolidae</taxon>
        <taxon>Thelohanellus</taxon>
    </lineage>
</organism>